<organism evidence="2 3">
    <name type="scientific">Dunaliella salina</name>
    <name type="common">Green alga</name>
    <name type="synonym">Protococcus salinus</name>
    <dbReference type="NCBI Taxonomy" id="3046"/>
    <lineage>
        <taxon>Eukaryota</taxon>
        <taxon>Viridiplantae</taxon>
        <taxon>Chlorophyta</taxon>
        <taxon>core chlorophytes</taxon>
        <taxon>Chlorophyceae</taxon>
        <taxon>CS clade</taxon>
        <taxon>Chlamydomonadales</taxon>
        <taxon>Dunaliellaceae</taxon>
        <taxon>Dunaliella</taxon>
    </lineage>
</organism>
<protein>
    <recommendedName>
        <fullName evidence="4">Encoded protein</fullName>
    </recommendedName>
</protein>
<name>A0ABQ7H8M9_DUNSA</name>
<feature type="compositionally biased region" description="Basic and acidic residues" evidence="1">
    <location>
        <begin position="79"/>
        <end position="88"/>
    </location>
</feature>
<feature type="region of interest" description="Disordered" evidence="1">
    <location>
        <begin position="1"/>
        <end position="88"/>
    </location>
</feature>
<evidence type="ECO:0000313" key="2">
    <source>
        <dbReference type="EMBL" id="KAF5843212.1"/>
    </source>
</evidence>
<evidence type="ECO:0008006" key="4">
    <source>
        <dbReference type="Google" id="ProtNLM"/>
    </source>
</evidence>
<dbReference type="EMBL" id="MU069446">
    <property type="protein sequence ID" value="KAF5843212.1"/>
    <property type="molecule type" value="Genomic_DNA"/>
</dbReference>
<feature type="compositionally biased region" description="Basic residues" evidence="1">
    <location>
        <begin position="64"/>
        <end position="78"/>
    </location>
</feature>
<reference evidence="2" key="1">
    <citation type="submission" date="2017-08" db="EMBL/GenBank/DDBJ databases">
        <authorList>
            <person name="Polle J.E."/>
            <person name="Barry K."/>
            <person name="Cushman J."/>
            <person name="Schmutz J."/>
            <person name="Tran D."/>
            <person name="Hathwaick L.T."/>
            <person name="Yim W.C."/>
            <person name="Jenkins J."/>
            <person name="Mckie-Krisberg Z.M."/>
            <person name="Prochnik S."/>
            <person name="Lindquist E."/>
            <person name="Dockter R.B."/>
            <person name="Adam C."/>
            <person name="Molina H."/>
            <person name="Bunkerborg J."/>
            <person name="Jin E."/>
            <person name="Buchheim M."/>
            <person name="Magnuson J."/>
        </authorList>
    </citation>
    <scope>NUCLEOTIDE SEQUENCE</scope>
    <source>
        <strain evidence="2">CCAP 19/18</strain>
    </source>
</reference>
<feature type="compositionally biased region" description="Acidic residues" evidence="1">
    <location>
        <begin position="47"/>
        <end position="58"/>
    </location>
</feature>
<accession>A0ABQ7H8M9</accession>
<sequence length="88" mass="9846">MQPMLIGKREKLKQHQVVGGNIKGERVEQMQGDSGVGRPSQVAHSESEEEDMDEEGTDSESHRAPRRNPQRHASKRPRSHADTTDSSD</sequence>
<gene>
    <name evidence="2" type="ORF">DUNSADRAFT_888</name>
</gene>
<comment type="caution">
    <text evidence="2">The sequence shown here is derived from an EMBL/GenBank/DDBJ whole genome shotgun (WGS) entry which is preliminary data.</text>
</comment>
<evidence type="ECO:0000313" key="3">
    <source>
        <dbReference type="Proteomes" id="UP000815325"/>
    </source>
</evidence>
<keyword evidence="3" id="KW-1185">Reference proteome</keyword>
<proteinExistence type="predicted"/>
<dbReference type="Proteomes" id="UP000815325">
    <property type="component" value="Unassembled WGS sequence"/>
</dbReference>
<evidence type="ECO:0000256" key="1">
    <source>
        <dbReference type="SAM" id="MobiDB-lite"/>
    </source>
</evidence>